<evidence type="ECO:0000313" key="9">
    <source>
        <dbReference type="EMBL" id="KAK7457997.1"/>
    </source>
</evidence>
<feature type="domain" description="Ig-like" evidence="8">
    <location>
        <begin position="122"/>
        <end position="217"/>
    </location>
</feature>
<accession>A0ABD0J4X0</accession>
<name>A0ABD0J4X0_9CAEN</name>
<dbReference type="InterPro" id="IPR036179">
    <property type="entry name" value="Ig-like_dom_sf"/>
</dbReference>
<dbReference type="Proteomes" id="UP001519460">
    <property type="component" value="Unassembled WGS sequence"/>
</dbReference>
<dbReference type="CDD" id="cd00096">
    <property type="entry name" value="Ig"/>
    <property type="match status" value="1"/>
</dbReference>
<dbReference type="InterPro" id="IPR007110">
    <property type="entry name" value="Ig-like_dom"/>
</dbReference>
<proteinExistence type="predicted"/>
<dbReference type="PROSITE" id="PS50835">
    <property type="entry name" value="IG_LIKE"/>
    <property type="match status" value="1"/>
</dbReference>
<dbReference type="EMBL" id="JACVVK020000665">
    <property type="protein sequence ID" value="KAK7457997.1"/>
    <property type="molecule type" value="Genomic_DNA"/>
</dbReference>
<evidence type="ECO:0000256" key="1">
    <source>
        <dbReference type="ARBA" id="ARBA00004479"/>
    </source>
</evidence>
<feature type="non-terminal residue" evidence="9">
    <location>
        <position position="453"/>
    </location>
</feature>
<evidence type="ECO:0000313" key="10">
    <source>
        <dbReference type="Proteomes" id="UP001519460"/>
    </source>
</evidence>
<sequence length="453" mass="48880">MEEKPIPARNANYTYSVTVSPGVGSVNATFNGSSIVRYGGQPLFAGQSFSLACTVVGGVPPVTSVKIDCGEEEQNANGQNVTINFTIKPVHNGQTCVCSAVWKQTGLYTLTSVVTLNAFYAPAVTALTVNGAEGQVEVNESNTGHVPLSCTARARPTPDMQLLKDVHGELVQRKGGEVGDTDTATLTYRLPTRCESSALYSCVAENSLGKSTLTNVTLMVLCSPRLNAENSAPNPPSINFKGVPKNMNFDIWTSPVPDSFSFVYLGQDAKVWSSQPARVNMFKIDCSKTGLSRAICVMTLTGATEEDIGYYAVIMRNTVGEGNFTFRVRFNDTDVDYLEDESEPYSGASLRTPLYIGVGVGGTVLVAVTVLTVLLVRRRQRRANDSTQQCAERGSKRRGSGYLHPVGLSQQNAERPGPYATLNLDDINVTSSYDVLSHYDVISDSQADDDREE</sequence>
<evidence type="ECO:0000256" key="6">
    <source>
        <dbReference type="SAM" id="MobiDB-lite"/>
    </source>
</evidence>
<dbReference type="Gene3D" id="2.60.40.10">
    <property type="entry name" value="Immunoglobulins"/>
    <property type="match status" value="1"/>
</dbReference>
<keyword evidence="3" id="KW-1015">Disulfide bond</keyword>
<dbReference type="PANTHER" id="PTHR11640:SF31">
    <property type="entry name" value="IRREGULAR CHIASM C-ROUGHEST PROTEIN-RELATED"/>
    <property type="match status" value="1"/>
</dbReference>
<feature type="region of interest" description="Disordered" evidence="6">
    <location>
        <begin position="384"/>
        <end position="419"/>
    </location>
</feature>
<organism evidence="9 10">
    <name type="scientific">Batillaria attramentaria</name>
    <dbReference type="NCBI Taxonomy" id="370345"/>
    <lineage>
        <taxon>Eukaryota</taxon>
        <taxon>Metazoa</taxon>
        <taxon>Spiralia</taxon>
        <taxon>Lophotrochozoa</taxon>
        <taxon>Mollusca</taxon>
        <taxon>Gastropoda</taxon>
        <taxon>Caenogastropoda</taxon>
        <taxon>Sorbeoconcha</taxon>
        <taxon>Cerithioidea</taxon>
        <taxon>Batillariidae</taxon>
        <taxon>Batillaria</taxon>
    </lineage>
</organism>
<keyword evidence="5" id="KW-0393">Immunoglobulin domain</keyword>
<evidence type="ECO:0000256" key="7">
    <source>
        <dbReference type="SAM" id="Phobius"/>
    </source>
</evidence>
<keyword evidence="7" id="KW-0812">Transmembrane</keyword>
<comment type="subcellular location">
    <subcellularLocation>
        <location evidence="1">Membrane</location>
        <topology evidence="1">Single-pass type I membrane protein</topology>
    </subcellularLocation>
</comment>
<keyword evidence="10" id="KW-1185">Reference proteome</keyword>
<reference evidence="9 10" key="1">
    <citation type="journal article" date="2023" name="Sci. Data">
        <title>Genome assembly of the Korean intertidal mud-creeper Batillaria attramentaria.</title>
        <authorList>
            <person name="Patra A.K."/>
            <person name="Ho P.T."/>
            <person name="Jun S."/>
            <person name="Lee S.J."/>
            <person name="Kim Y."/>
            <person name="Won Y.J."/>
        </authorList>
    </citation>
    <scope>NUCLEOTIDE SEQUENCE [LARGE SCALE GENOMIC DNA]</scope>
    <source>
        <strain evidence="9">Wonlab-2016</strain>
    </source>
</reference>
<dbReference type="AlphaFoldDB" id="A0ABD0J4X0"/>
<dbReference type="SUPFAM" id="SSF48726">
    <property type="entry name" value="Immunoglobulin"/>
    <property type="match status" value="2"/>
</dbReference>
<evidence type="ECO:0000256" key="3">
    <source>
        <dbReference type="ARBA" id="ARBA00023157"/>
    </source>
</evidence>
<evidence type="ECO:0000256" key="5">
    <source>
        <dbReference type="ARBA" id="ARBA00023319"/>
    </source>
</evidence>
<gene>
    <name evidence="9" type="ORF">BaRGS_00039118</name>
</gene>
<dbReference type="PANTHER" id="PTHR11640">
    <property type="entry name" value="NEPHRIN"/>
    <property type="match status" value="1"/>
</dbReference>
<dbReference type="InterPro" id="IPR051275">
    <property type="entry name" value="Cell_adhesion_signaling"/>
</dbReference>
<keyword evidence="2 7" id="KW-0472">Membrane</keyword>
<keyword evidence="4" id="KW-0325">Glycoprotein</keyword>
<evidence type="ECO:0000259" key="8">
    <source>
        <dbReference type="PROSITE" id="PS50835"/>
    </source>
</evidence>
<evidence type="ECO:0000256" key="2">
    <source>
        <dbReference type="ARBA" id="ARBA00023136"/>
    </source>
</evidence>
<protein>
    <recommendedName>
        <fullName evidence="8">Ig-like domain-containing protein</fullName>
    </recommendedName>
</protein>
<keyword evidence="7" id="KW-1133">Transmembrane helix</keyword>
<dbReference type="GO" id="GO:0016020">
    <property type="term" value="C:membrane"/>
    <property type="evidence" value="ECO:0007669"/>
    <property type="project" value="UniProtKB-SubCell"/>
</dbReference>
<dbReference type="InterPro" id="IPR013783">
    <property type="entry name" value="Ig-like_fold"/>
</dbReference>
<feature type="transmembrane region" description="Helical" evidence="7">
    <location>
        <begin position="354"/>
        <end position="376"/>
    </location>
</feature>
<comment type="caution">
    <text evidence="9">The sequence shown here is derived from an EMBL/GenBank/DDBJ whole genome shotgun (WGS) entry which is preliminary data.</text>
</comment>
<evidence type="ECO:0000256" key="4">
    <source>
        <dbReference type="ARBA" id="ARBA00023180"/>
    </source>
</evidence>